<dbReference type="PANTHER" id="PTHR30536:SF5">
    <property type="entry name" value="ALTRONATE DEHYDRATASE"/>
    <property type="match status" value="1"/>
</dbReference>
<dbReference type="Proteomes" id="UP000217153">
    <property type="component" value="Chromosome"/>
</dbReference>
<evidence type="ECO:0000313" key="2">
    <source>
        <dbReference type="EMBL" id="ASY09174.1"/>
    </source>
</evidence>
<accession>A0A249JXB9</accession>
<evidence type="ECO:0000313" key="3">
    <source>
        <dbReference type="Proteomes" id="UP000217153"/>
    </source>
</evidence>
<keyword evidence="3" id="KW-1185">Reference proteome</keyword>
<feature type="domain" description="D-galactarate/Altronate dehydratase second" evidence="1">
    <location>
        <begin position="5"/>
        <end position="127"/>
    </location>
</feature>
<reference evidence="3" key="1">
    <citation type="submission" date="2016-10" db="EMBL/GenBank/DDBJ databases">
        <title>High microdiversification within the ubiquitous acI lineage of Actinobacteria.</title>
        <authorList>
            <person name="Neuenschwander S.M."/>
            <person name="Salcher M."/>
            <person name="Ghai R."/>
            <person name="Pernthaler J."/>
        </authorList>
    </citation>
    <scope>NUCLEOTIDE SEQUENCE [LARGE SCALE GENOMIC DNA]</scope>
</reference>
<dbReference type="AlphaFoldDB" id="A0A249JXB9"/>
<dbReference type="InterPro" id="IPR007392">
    <property type="entry name" value="GD_AH_second"/>
</dbReference>
<dbReference type="PANTHER" id="PTHR30536">
    <property type="entry name" value="ALTRONATE/GALACTARATE DEHYDRATASE"/>
    <property type="match status" value="1"/>
</dbReference>
<dbReference type="RefSeq" id="WP_095680478.1">
    <property type="nucleotide sequence ID" value="NZ_CP016768.2"/>
</dbReference>
<dbReference type="InterPro" id="IPR052172">
    <property type="entry name" value="UxaA_altronate/galactarate_dh"/>
</dbReference>
<organism evidence="2 3">
    <name type="scientific">Candidatus Nanopelagicus limnae</name>
    <dbReference type="NCBI Taxonomy" id="1884634"/>
    <lineage>
        <taxon>Bacteria</taxon>
        <taxon>Bacillati</taxon>
        <taxon>Actinomycetota</taxon>
        <taxon>Actinomycetes</taxon>
        <taxon>Candidatus Nanopelagicales</taxon>
        <taxon>Candidatus Nanopelagicaceae</taxon>
        <taxon>Candidatus Nanopelagicus</taxon>
    </lineage>
</organism>
<protein>
    <submittedName>
        <fullName evidence="2">Putative altronate dehydratase</fullName>
    </submittedName>
</protein>
<name>A0A249JXB9_9ACTN</name>
<dbReference type="KEGG" id="abam:B1s21122_02250"/>
<dbReference type="Pfam" id="PF04295">
    <property type="entry name" value="GD_AH_second"/>
    <property type="match status" value="1"/>
</dbReference>
<sequence>MSITGFAHKGRGVGIRDHQLILPSVVCSTHVSRKIANEVGALTFAHQNGCGIIGIDVPGVDNFFIELANHPNVQSVLVVSLGCETIQGPELLPKINRELSRLLVIQESGGATGTYEAGVVQAKELRDNFKSEPKAVEKLVVGLDLARNVENLGDIKSALIAAGFAVEIEDKQGVSEHNLAKLMSKKVHIIFSFADENQPPSGFPLIPVINIASSSPLHTALSAEFDLPSTATANEMIALLTKVGNGEKTKSEVSGIGEIVAPRAVRSV</sequence>
<dbReference type="EMBL" id="CP016768">
    <property type="protein sequence ID" value="ASY09174.1"/>
    <property type="molecule type" value="Genomic_DNA"/>
</dbReference>
<dbReference type="GO" id="GO:0019698">
    <property type="term" value="P:D-galacturonate catabolic process"/>
    <property type="evidence" value="ECO:0007669"/>
    <property type="project" value="TreeGrafter"/>
</dbReference>
<proteinExistence type="predicted"/>
<evidence type="ECO:0000259" key="1">
    <source>
        <dbReference type="Pfam" id="PF04295"/>
    </source>
</evidence>
<dbReference type="OrthoDB" id="9804574at2"/>
<dbReference type="GO" id="GO:0016829">
    <property type="term" value="F:lyase activity"/>
    <property type="evidence" value="ECO:0007669"/>
    <property type="project" value="InterPro"/>
</dbReference>
<gene>
    <name evidence="2" type="ORF">B1s21122_02250</name>
</gene>